<keyword evidence="1" id="KW-0732">Signal</keyword>
<accession>A0A381UY39</accession>
<dbReference type="Pfam" id="PF13458">
    <property type="entry name" value="Peripla_BP_6"/>
    <property type="match status" value="1"/>
</dbReference>
<dbReference type="InterPro" id="IPR028081">
    <property type="entry name" value="Leu-bd"/>
</dbReference>
<dbReference type="PANTHER" id="PTHR30483">
    <property type="entry name" value="LEUCINE-SPECIFIC-BINDING PROTEIN"/>
    <property type="match status" value="1"/>
</dbReference>
<reference evidence="3" key="1">
    <citation type="submission" date="2018-05" db="EMBL/GenBank/DDBJ databases">
        <authorList>
            <person name="Lanie J.A."/>
            <person name="Ng W.-L."/>
            <person name="Kazmierczak K.M."/>
            <person name="Andrzejewski T.M."/>
            <person name="Davidsen T.M."/>
            <person name="Wayne K.J."/>
            <person name="Tettelin H."/>
            <person name="Glass J.I."/>
            <person name="Rusch D."/>
            <person name="Podicherti R."/>
            <person name="Tsui H.-C.T."/>
            <person name="Winkler M.E."/>
        </authorList>
    </citation>
    <scope>NUCLEOTIDE SEQUENCE</scope>
</reference>
<dbReference type="SUPFAM" id="SSF53822">
    <property type="entry name" value="Periplasmic binding protein-like I"/>
    <property type="match status" value="1"/>
</dbReference>
<dbReference type="PANTHER" id="PTHR30483:SF6">
    <property type="entry name" value="PERIPLASMIC BINDING PROTEIN OF ABC TRANSPORTER FOR NATURAL AMINO ACIDS"/>
    <property type="match status" value="1"/>
</dbReference>
<dbReference type="InterPro" id="IPR051010">
    <property type="entry name" value="BCAA_transport"/>
</dbReference>
<sequence length="437" mass="48582">MKIQRFVMTWVASLLMAAGMLTGLSAQAAKDPVIVGYIGSFDSDSGKSTIRGAEIAIEELNAAGGVLGGRPIKLVKADTREDVTEGIKAYEYLAETQKVDFVISGSIDDVSLGWLPRMAEYRIPTLDTWTSYVGIIDMVVSEYDKYKMYFMNVACDYALATLYVDFGKDVLAKKMGWKTTVVLQEDTAFGGGVFELVDQMLAPEAGIEIVDHIVYDTNTVDFAPIFNKAVKSKPDFLYLISSVRSQVPSSQYVKLQVPAPMTGINVAAFGKDFWNDTGQMGGGTSTLSPIPSVGFDMDDRTKAFVDKYEAKYGNSRPIFPHFNGFNAYYGMYNAFNAAERAGGFAPLDAWVTEMENEDMKIYKDGELWLRYGFWKPGEIEPRTNREYTHNIKFDITQPLDDGAPSMVVIQWYEDGSTAVVYPEKYANGEFSVPSWIK</sequence>
<dbReference type="Gene3D" id="3.40.50.2300">
    <property type="match status" value="2"/>
</dbReference>
<proteinExistence type="predicted"/>
<evidence type="ECO:0000313" key="3">
    <source>
        <dbReference type="EMBL" id="SVA32528.1"/>
    </source>
</evidence>
<dbReference type="AlphaFoldDB" id="A0A381UY39"/>
<dbReference type="CDD" id="cd06345">
    <property type="entry name" value="PBP1_ABC_ligand_binding-like"/>
    <property type="match status" value="1"/>
</dbReference>
<evidence type="ECO:0000259" key="2">
    <source>
        <dbReference type="Pfam" id="PF13458"/>
    </source>
</evidence>
<organism evidence="3">
    <name type="scientific">marine metagenome</name>
    <dbReference type="NCBI Taxonomy" id="408172"/>
    <lineage>
        <taxon>unclassified sequences</taxon>
        <taxon>metagenomes</taxon>
        <taxon>ecological metagenomes</taxon>
    </lineage>
</organism>
<dbReference type="InterPro" id="IPR028082">
    <property type="entry name" value="Peripla_BP_I"/>
</dbReference>
<dbReference type="EMBL" id="UINC01007296">
    <property type="protein sequence ID" value="SVA32528.1"/>
    <property type="molecule type" value="Genomic_DNA"/>
</dbReference>
<evidence type="ECO:0000256" key="1">
    <source>
        <dbReference type="ARBA" id="ARBA00022729"/>
    </source>
</evidence>
<gene>
    <name evidence="3" type="ORF">METZ01_LOCUS85382</name>
</gene>
<name>A0A381UY39_9ZZZZ</name>
<protein>
    <recommendedName>
        <fullName evidence="2">Leucine-binding protein domain-containing protein</fullName>
    </recommendedName>
</protein>
<feature type="domain" description="Leucine-binding protein" evidence="2">
    <location>
        <begin position="39"/>
        <end position="362"/>
    </location>
</feature>